<protein>
    <submittedName>
        <fullName evidence="1">Uncharacterized protein</fullName>
    </submittedName>
</protein>
<comment type="caution">
    <text evidence="1">The sequence shown here is derived from an EMBL/GenBank/DDBJ whole genome shotgun (WGS) entry which is preliminary data.</text>
</comment>
<gene>
    <name evidence="1" type="ORF">GCM10010507_00510</name>
</gene>
<accession>A0A918TBB5</accession>
<evidence type="ECO:0000313" key="1">
    <source>
        <dbReference type="EMBL" id="GHC32229.1"/>
    </source>
</evidence>
<sequence>MRLLGGDCRAAQPECVTLSDAYARITGPTSEQTRACRAQAAQCQA</sequence>
<organism evidence="1 2">
    <name type="scientific">Streptomyces cinnamoneus</name>
    <name type="common">Streptoverticillium cinnamoneum</name>
    <dbReference type="NCBI Taxonomy" id="53446"/>
    <lineage>
        <taxon>Bacteria</taxon>
        <taxon>Bacillati</taxon>
        <taxon>Actinomycetota</taxon>
        <taxon>Actinomycetes</taxon>
        <taxon>Kitasatosporales</taxon>
        <taxon>Streptomycetaceae</taxon>
        <taxon>Streptomyces</taxon>
        <taxon>Streptomyces cinnamoneus group</taxon>
    </lineage>
</organism>
<reference evidence="1" key="2">
    <citation type="submission" date="2020-09" db="EMBL/GenBank/DDBJ databases">
        <authorList>
            <person name="Sun Q."/>
            <person name="Ohkuma M."/>
        </authorList>
    </citation>
    <scope>NUCLEOTIDE SEQUENCE</scope>
    <source>
        <strain evidence="1">JCM 4633</strain>
    </source>
</reference>
<reference evidence="1" key="1">
    <citation type="journal article" date="2014" name="Int. J. Syst. Evol. Microbiol.">
        <title>Complete genome sequence of Corynebacterium casei LMG S-19264T (=DSM 44701T), isolated from a smear-ripened cheese.</title>
        <authorList>
            <consortium name="US DOE Joint Genome Institute (JGI-PGF)"/>
            <person name="Walter F."/>
            <person name="Albersmeier A."/>
            <person name="Kalinowski J."/>
            <person name="Ruckert C."/>
        </authorList>
    </citation>
    <scope>NUCLEOTIDE SEQUENCE</scope>
    <source>
        <strain evidence="1">JCM 4633</strain>
    </source>
</reference>
<dbReference type="Proteomes" id="UP000646244">
    <property type="component" value="Unassembled WGS sequence"/>
</dbReference>
<dbReference type="AlphaFoldDB" id="A0A918TBB5"/>
<dbReference type="EMBL" id="BMVB01000001">
    <property type="protein sequence ID" value="GHC32229.1"/>
    <property type="molecule type" value="Genomic_DNA"/>
</dbReference>
<evidence type="ECO:0000313" key="2">
    <source>
        <dbReference type="Proteomes" id="UP000646244"/>
    </source>
</evidence>
<name>A0A918TBB5_STRCJ</name>
<proteinExistence type="predicted"/>